<gene>
    <name evidence="1" type="ORF">S01H4_23969</name>
</gene>
<dbReference type="EMBL" id="BART01011202">
    <property type="protein sequence ID" value="GAG82016.1"/>
    <property type="molecule type" value="Genomic_DNA"/>
</dbReference>
<sequence length="166" mass="19693">MKKISFILLFLLLLSYAHAYAEDTTYTDEKYNFSITYPSDYRVFENYKGAAITVFFPKQGFFSFFNGYVNVIAKSTRPTTRPTEELIDIYFKYDKTVLKKEQVKINDIDFLSVVQTKRMFFFNLKVYILITVKGTKIYTLTYINTANNYDKHIDKAKQIMHSFRFV</sequence>
<organism evidence="1">
    <name type="scientific">marine sediment metagenome</name>
    <dbReference type="NCBI Taxonomy" id="412755"/>
    <lineage>
        <taxon>unclassified sequences</taxon>
        <taxon>metagenomes</taxon>
        <taxon>ecological metagenomes</taxon>
    </lineage>
</organism>
<protein>
    <recommendedName>
        <fullName evidence="2">PsbP C-terminal domain-containing protein</fullName>
    </recommendedName>
</protein>
<dbReference type="AlphaFoldDB" id="X1CCM0"/>
<accession>X1CCM0</accession>
<comment type="caution">
    <text evidence="1">The sequence shown here is derived from an EMBL/GenBank/DDBJ whole genome shotgun (WGS) entry which is preliminary data.</text>
</comment>
<evidence type="ECO:0000313" key="1">
    <source>
        <dbReference type="EMBL" id="GAG82016.1"/>
    </source>
</evidence>
<reference evidence="1" key="1">
    <citation type="journal article" date="2014" name="Front. Microbiol.">
        <title>High frequency of phylogenetically diverse reductive dehalogenase-homologous genes in deep subseafloor sedimentary metagenomes.</title>
        <authorList>
            <person name="Kawai M."/>
            <person name="Futagami T."/>
            <person name="Toyoda A."/>
            <person name="Takaki Y."/>
            <person name="Nishi S."/>
            <person name="Hori S."/>
            <person name="Arai W."/>
            <person name="Tsubouchi T."/>
            <person name="Morono Y."/>
            <person name="Uchiyama I."/>
            <person name="Ito T."/>
            <person name="Fujiyama A."/>
            <person name="Inagaki F."/>
            <person name="Takami H."/>
        </authorList>
    </citation>
    <scope>NUCLEOTIDE SEQUENCE</scope>
    <source>
        <strain evidence="1">Expedition CK06-06</strain>
    </source>
</reference>
<feature type="non-terminal residue" evidence="1">
    <location>
        <position position="166"/>
    </location>
</feature>
<name>X1CCM0_9ZZZZ</name>
<evidence type="ECO:0008006" key="2">
    <source>
        <dbReference type="Google" id="ProtNLM"/>
    </source>
</evidence>
<proteinExistence type="predicted"/>
<dbReference type="Gene3D" id="3.40.1000.10">
    <property type="entry name" value="Mog1/PsbP, alpha/beta/alpha sandwich"/>
    <property type="match status" value="1"/>
</dbReference>